<feature type="compositionally biased region" description="Low complexity" evidence="1">
    <location>
        <begin position="250"/>
        <end position="270"/>
    </location>
</feature>
<accession>A0ABX7B7T5</accession>
<feature type="region of interest" description="Disordered" evidence="1">
    <location>
        <begin position="248"/>
        <end position="270"/>
    </location>
</feature>
<dbReference type="Proteomes" id="UP000595197">
    <property type="component" value="Chromosome"/>
</dbReference>
<sequence length="674" mass="70873">MAPSTMSCGHALAGVAALLAVGLSFPAGAGSSLTDSGGTGLLQVPSARMLPPETLAAGASWTPLYRHGFVTLQALPDLEVTLRQTTGIATPERPGGQSGGLDLKFRLLREDAVRPEVSIGARSLLQTGGQAARYLVMSRRWFDTDWTLGVGWGRFAQGSPFGTRFSPIGGVEVRTPVDGLSLKLDYTGDLLRAERAAHPGLSRPFPVNVGLAWRPLPWIEVGAGLEQGHSAMLLGALVLDPAGLDRLSSAAPPAKEARPAPGARPARTTPRTAERRILAALRSAGMAARAARIDEEEATVWLDEIPDGPPARTAGRAARIMAARAPAEVEMLTVVLGPAELNGTAVSILRADLERAERHAGSPAEIRRTAELGRAGSIDAPPRPPGERWDFTLTPRLDLSPAFRSGPPAYRATLDAAVASGLAGGFVTGAGLRFNLGSDLGSDPDSRSAGGRDEREAGLPTVRGDLARYADGVAVTADHLYTAWLWNPVSDWHTRLSAGHLDEMFGGWEAEVLYRPFGARWAAGADADLVAKRVPGNLLYVEAQGYASVHASVYYESRDGLTHGVLRAGRYLAGDLGATLELSRAYEGGVRIAAYATVTDAGAGAMDQGISIRIPLGLLPGPLSGSGRGLASEVAVRSLGRDAGQRVDQPLRLYDLTGRSGVGRIMGTWNRLLD</sequence>
<evidence type="ECO:0000256" key="1">
    <source>
        <dbReference type="SAM" id="MobiDB-lite"/>
    </source>
</evidence>
<proteinExistence type="predicted"/>
<feature type="compositionally biased region" description="Basic and acidic residues" evidence="1">
    <location>
        <begin position="360"/>
        <end position="371"/>
    </location>
</feature>
<dbReference type="Pfam" id="PF06082">
    <property type="entry name" value="YjbH"/>
    <property type="match status" value="1"/>
</dbReference>
<reference evidence="3" key="1">
    <citation type="submission" date="2021-02" db="EMBL/GenBank/DDBJ databases">
        <title>Skermanella TT6 skin isolate.</title>
        <authorList>
            <person name="Lee K."/>
            <person name="Ganzorig M."/>
        </authorList>
    </citation>
    <scope>NUCLEOTIDE SEQUENCE</scope>
    <source>
        <strain evidence="3">TT6</strain>
    </source>
</reference>
<feature type="signal peptide" evidence="2">
    <location>
        <begin position="1"/>
        <end position="29"/>
    </location>
</feature>
<evidence type="ECO:0000256" key="2">
    <source>
        <dbReference type="SAM" id="SignalP"/>
    </source>
</evidence>
<keyword evidence="4" id="KW-1185">Reference proteome</keyword>
<feature type="chain" id="PRO_5047034417" evidence="2">
    <location>
        <begin position="30"/>
        <end position="674"/>
    </location>
</feature>
<dbReference type="InterPro" id="IPR010344">
    <property type="entry name" value="YbjH"/>
</dbReference>
<gene>
    <name evidence="3" type="ORF">IGS68_03975</name>
</gene>
<organism evidence="3 4">
    <name type="scientific">Skermanella cutis</name>
    <dbReference type="NCBI Taxonomy" id="2775420"/>
    <lineage>
        <taxon>Bacteria</taxon>
        <taxon>Pseudomonadati</taxon>
        <taxon>Pseudomonadota</taxon>
        <taxon>Alphaproteobacteria</taxon>
        <taxon>Rhodospirillales</taxon>
        <taxon>Azospirillaceae</taxon>
        <taxon>Skermanella</taxon>
    </lineage>
</organism>
<evidence type="ECO:0000313" key="3">
    <source>
        <dbReference type="EMBL" id="QQP90426.1"/>
    </source>
</evidence>
<protein>
    <submittedName>
        <fullName evidence="3">YjbH domain-containing protein</fullName>
    </submittedName>
</protein>
<dbReference type="EMBL" id="CP067420">
    <property type="protein sequence ID" value="QQP90426.1"/>
    <property type="molecule type" value="Genomic_DNA"/>
</dbReference>
<name>A0ABX7B7T5_9PROT</name>
<keyword evidence="2" id="KW-0732">Signal</keyword>
<evidence type="ECO:0000313" key="4">
    <source>
        <dbReference type="Proteomes" id="UP000595197"/>
    </source>
</evidence>
<dbReference type="RefSeq" id="WP_201077505.1">
    <property type="nucleotide sequence ID" value="NZ_CP067420.1"/>
</dbReference>
<feature type="region of interest" description="Disordered" evidence="1">
    <location>
        <begin position="360"/>
        <end position="388"/>
    </location>
</feature>